<accession>A0A2X0NUR3</accession>
<sequence length="167" mass="18326">MLFKVSAALVLTLLSITTSASPKRAAALPRGLPGPSGITITPLDHQNYTAGNGLNLKYQGFLRVSLETAAIDVVLRTKNGLNTFVFAQDMGPIDSTGLYEATFRLPPVFHATPEEKGKPLLANLDIYEREKQLLPDGSYKFQVRYLSQAPFILINNAKYIEDKKVTS</sequence>
<feature type="signal peptide" evidence="1">
    <location>
        <begin position="1"/>
        <end position="20"/>
    </location>
</feature>
<dbReference type="Proteomes" id="UP000249464">
    <property type="component" value="Unassembled WGS sequence"/>
</dbReference>
<feature type="chain" id="PRO_5016012111" evidence="1">
    <location>
        <begin position="21"/>
        <end position="167"/>
    </location>
</feature>
<evidence type="ECO:0000313" key="3">
    <source>
        <dbReference type="Proteomes" id="UP000249464"/>
    </source>
</evidence>
<organism evidence="2 3">
    <name type="scientific">Microbotryum silenes-dioicae</name>
    <dbReference type="NCBI Taxonomy" id="796604"/>
    <lineage>
        <taxon>Eukaryota</taxon>
        <taxon>Fungi</taxon>
        <taxon>Dikarya</taxon>
        <taxon>Basidiomycota</taxon>
        <taxon>Pucciniomycotina</taxon>
        <taxon>Microbotryomycetes</taxon>
        <taxon>Microbotryales</taxon>
        <taxon>Microbotryaceae</taxon>
        <taxon>Microbotryum</taxon>
    </lineage>
</organism>
<keyword evidence="1" id="KW-0732">Signal</keyword>
<evidence type="ECO:0000256" key="1">
    <source>
        <dbReference type="SAM" id="SignalP"/>
    </source>
</evidence>
<name>A0A2X0NUR3_9BASI</name>
<protein>
    <submittedName>
        <fullName evidence="2">BQ5605_C010g06176 protein</fullName>
    </submittedName>
</protein>
<keyword evidence="3" id="KW-1185">Reference proteome</keyword>
<reference evidence="2 3" key="1">
    <citation type="submission" date="2016-11" db="EMBL/GenBank/DDBJ databases">
        <authorList>
            <person name="Jaros S."/>
            <person name="Januszkiewicz K."/>
            <person name="Wedrychowicz H."/>
        </authorList>
    </citation>
    <scope>NUCLEOTIDE SEQUENCE [LARGE SCALE GENOMIC DNA]</scope>
</reference>
<gene>
    <name evidence="2" type="primary">BQ5605_C010g06176</name>
    <name evidence="2" type="ORF">BQ5605_C010G06176</name>
</gene>
<dbReference type="AlphaFoldDB" id="A0A2X0NUR3"/>
<dbReference type="EMBL" id="FQNC01000012">
    <property type="protein sequence ID" value="SGY14417.1"/>
    <property type="molecule type" value="Genomic_DNA"/>
</dbReference>
<evidence type="ECO:0000313" key="2">
    <source>
        <dbReference type="EMBL" id="SGY14417.1"/>
    </source>
</evidence>
<proteinExistence type="predicted"/>